<dbReference type="KEGG" id="asem:NNL22_02275"/>
<keyword evidence="1" id="KW-0472">Membrane</keyword>
<keyword evidence="1" id="KW-0812">Transmembrane</keyword>
<gene>
    <name evidence="2" type="ORF">NNL22_02275</name>
</gene>
<evidence type="ECO:0000313" key="2">
    <source>
        <dbReference type="EMBL" id="UZW75449.1"/>
    </source>
</evidence>
<dbReference type="EMBL" id="CP101527">
    <property type="protein sequence ID" value="UZW75449.1"/>
    <property type="molecule type" value="Genomic_DNA"/>
</dbReference>
<reference evidence="2" key="1">
    <citation type="submission" date="2022-07" db="EMBL/GenBank/DDBJ databases">
        <title>Alkalimarinus sp. nov., isolated from gut of a Alitta virens.</title>
        <authorList>
            <person name="Yang A.I."/>
            <person name="Shin N.-R."/>
        </authorList>
    </citation>
    <scope>NUCLEOTIDE SEQUENCE</scope>
    <source>
        <strain evidence="2">FA028</strain>
    </source>
</reference>
<dbReference type="SUPFAM" id="SSF54523">
    <property type="entry name" value="Pili subunits"/>
    <property type="match status" value="1"/>
</dbReference>
<name>A0A9E8HTH4_9ALTE</name>
<keyword evidence="1" id="KW-1133">Transmembrane helix</keyword>
<proteinExistence type="predicted"/>
<dbReference type="PROSITE" id="PS00409">
    <property type="entry name" value="PROKAR_NTER_METHYL"/>
    <property type="match status" value="1"/>
</dbReference>
<keyword evidence="3" id="KW-1185">Reference proteome</keyword>
<evidence type="ECO:0000256" key="1">
    <source>
        <dbReference type="SAM" id="Phobius"/>
    </source>
</evidence>
<dbReference type="AlphaFoldDB" id="A0A9E8HTH4"/>
<sequence>MNTLSTQKGFTLVELVIVIVIAGILAVGSVQFVGQATQGYSDAADRQQLATIGWIASEKITRELRNALPNSIRLSASDTCIEFIPVIGGSHYKTLPTSLAPRTISAIASGFSSAPANTRIAVYPTAVGAVYGQSNPGPISTSIISSLSTTSSLDTITLAGDFEFISESPERRFYFTQDPITYCISGGRLNRYSGYGFSGTKGTPQIIVDKVQSGTFSIAPATLTRNAVVAMHFELVGGTTHIVDQEVQIRNVP</sequence>
<organism evidence="2 3">
    <name type="scientific">Alkalimarinus sediminis</name>
    <dbReference type="NCBI Taxonomy" id="1632866"/>
    <lineage>
        <taxon>Bacteria</taxon>
        <taxon>Pseudomonadati</taxon>
        <taxon>Pseudomonadota</taxon>
        <taxon>Gammaproteobacteria</taxon>
        <taxon>Alteromonadales</taxon>
        <taxon>Alteromonadaceae</taxon>
        <taxon>Alkalimarinus</taxon>
    </lineage>
</organism>
<dbReference type="Pfam" id="PF07963">
    <property type="entry name" value="N_methyl"/>
    <property type="match status" value="1"/>
</dbReference>
<dbReference type="Gene3D" id="3.30.700.10">
    <property type="entry name" value="Glycoprotein, Type 4 Pilin"/>
    <property type="match status" value="1"/>
</dbReference>
<dbReference type="InterPro" id="IPR012902">
    <property type="entry name" value="N_methyl_site"/>
</dbReference>
<evidence type="ECO:0000313" key="3">
    <source>
        <dbReference type="Proteomes" id="UP001164472"/>
    </source>
</evidence>
<dbReference type="Proteomes" id="UP001164472">
    <property type="component" value="Chromosome"/>
</dbReference>
<dbReference type="InterPro" id="IPR045584">
    <property type="entry name" value="Pilin-like"/>
</dbReference>
<protein>
    <submittedName>
        <fullName evidence="2">Type II secretion system GspH family protein</fullName>
    </submittedName>
</protein>
<accession>A0A9E8HTH4</accession>
<dbReference type="RefSeq" id="WP_251812709.1">
    <property type="nucleotide sequence ID" value="NZ_CP101527.1"/>
</dbReference>
<dbReference type="NCBIfam" id="TIGR02532">
    <property type="entry name" value="IV_pilin_GFxxxE"/>
    <property type="match status" value="1"/>
</dbReference>
<feature type="transmembrane region" description="Helical" evidence="1">
    <location>
        <begin position="12"/>
        <end position="33"/>
    </location>
</feature>